<dbReference type="GO" id="GO:0016740">
    <property type="term" value="F:transferase activity"/>
    <property type="evidence" value="ECO:0007669"/>
    <property type="project" value="UniProtKB-KW"/>
</dbReference>
<dbReference type="PANTHER" id="PTHR15004">
    <property type="entry name" value="GLUTAMYL-TRNA(GLN) AMIDOTRANSFERASE SUBUNIT C, MITOCHONDRIAL"/>
    <property type="match status" value="1"/>
</dbReference>
<evidence type="ECO:0000256" key="6">
    <source>
        <dbReference type="HAMAP-Rule" id="MF_00122"/>
    </source>
</evidence>
<dbReference type="GO" id="GO:0006450">
    <property type="term" value="P:regulation of translational fidelity"/>
    <property type="evidence" value="ECO:0007669"/>
    <property type="project" value="InterPro"/>
</dbReference>
<comment type="caution">
    <text evidence="7">The sequence shown here is derived from an EMBL/GenBank/DDBJ whole genome shotgun (WGS) entry which is preliminary data.</text>
</comment>
<dbReference type="GO" id="GO:0050567">
    <property type="term" value="F:glutaminyl-tRNA synthase (glutamine-hydrolyzing) activity"/>
    <property type="evidence" value="ECO:0007669"/>
    <property type="project" value="UniProtKB-UniRule"/>
</dbReference>
<keyword evidence="6" id="KW-0547">Nucleotide-binding</keyword>
<dbReference type="GO" id="GO:0050566">
    <property type="term" value="F:asparaginyl-tRNA synthase (glutamine-hydrolyzing) activity"/>
    <property type="evidence" value="ECO:0007669"/>
    <property type="project" value="RHEA"/>
</dbReference>
<dbReference type="OrthoDB" id="9813938at2"/>
<dbReference type="HAMAP" id="MF_00122">
    <property type="entry name" value="GatC"/>
    <property type="match status" value="1"/>
</dbReference>
<dbReference type="SUPFAM" id="SSF141000">
    <property type="entry name" value="Glu-tRNAGln amidotransferase C subunit"/>
    <property type="match status" value="1"/>
</dbReference>
<protein>
    <recommendedName>
        <fullName evidence="6">Aspartyl/glutamyl-tRNA(Asn/Gln) amidotransferase subunit C</fullName>
        <shortName evidence="6">Asp/Glu-ADT subunit C</shortName>
        <ecNumber evidence="6">6.3.5.-</ecNumber>
    </recommendedName>
</protein>
<dbReference type="GO" id="GO:0070681">
    <property type="term" value="P:glutaminyl-tRNAGln biosynthesis via transamidation"/>
    <property type="evidence" value="ECO:0007669"/>
    <property type="project" value="TreeGrafter"/>
</dbReference>
<evidence type="ECO:0000256" key="3">
    <source>
        <dbReference type="ARBA" id="ARBA00024799"/>
    </source>
</evidence>
<dbReference type="EC" id="6.3.5.-" evidence="6"/>
<evidence type="ECO:0000256" key="2">
    <source>
        <dbReference type="ARBA" id="ARBA00011123"/>
    </source>
</evidence>
<dbReference type="PANTHER" id="PTHR15004:SF0">
    <property type="entry name" value="GLUTAMYL-TRNA(GLN) AMIDOTRANSFERASE SUBUNIT C, MITOCHONDRIAL"/>
    <property type="match status" value="1"/>
</dbReference>
<comment type="catalytic activity">
    <reaction evidence="4 6">
        <text>L-aspartyl-tRNA(Asn) + L-glutamine + ATP + H2O = L-asparaginyl-tRNA(Asn) + L-glutamate + ADP + phosphate + 2 H(+)</text>
        <dbReference type="Rhea" id="RHEA:14513"/>
        <dbReference type="Rhea" id="RHEA-COMP:9674"/>
        <dbReference type="Rhea" id="RHEA-COMP:9677"/>
        <dbReference type="ChEBI" id="CHEBI:15377"/>
        <dbReference type="ChEBI" id="CHEBI:15378"/>
        <dbReference type="ChEBI" id="CHEBI:29985"/>
        <dbReference type="ChEBI" id="CHEBI:30616"/>
        <dbReference type="ChEBI" id="CHEBI:43474"/>
        <dbReference type="ChEBI" id="CHEBI:58359"/>
        <dbReference type="ChEBI" id="CHEBI:78515"/>
        <dbReference type="ChEBI" id="CHEBI:78516"/>
        <dbReference type="ChEBI" id="CHEBI:456216"/>
    </reaction>
</comment>
<dbReference type="EMBL" id="NGJY01000004">
    <property type="protein sequence ID" value="RSU01998.1"/>
    <property type="molecule type" value="Genomic_DNA"/>
</dbReference>
<dbReference type="InterPro" id="IPR036113">
    <property type="entry name" value="Asp/Glu-ADT_sf_sub_c"/>
</dbReference>
<dbReference type="AlphaFoldDB" id="A0A430A5B0"/>
<gene>
    <name evidence="6" type="primary">gatC</name>
    <name evidence="7" type="ORF">CBF31_09550</name>
</gene>
<comment type="subunit">
    <text evidence="2 6">Heterotrimer of A, B and C subunits.</text>
</comment>
<evidence type="ECO:0000256" key="1">
    <source>
        <dbReference type="ARBA" id="ARBA00010757"/>
    </source>
</evidence>
<dbReference type="NCBIfam" id="TIGR00135">
    <property type="entry name" value="gatC"/>
    <property type="match status" value="1"/>
</dbReference>
<name>A0A430A5B0_9ENTE</name>
<keyword evidence="6" id="KW-0067">ATP-binding</keyword>
<accession>A0A430A5B0</accession>
<keyword evidence="8" id="KW-1185">Reference proteome</keyword>
<proteinExistence type="inferred from homology"/>
<dbReference type="GO" id="GO:0005524">
    <property type="term" value="F:ATP binding"/>
    <property type="evidence" value="ECO:0007669"/>
    <property type="project" value="UniProtKB-KW"/>
</dbReference>
<evidence type="ECO:0000256" key="5">
    <source>
        <dbReference type="ARBA" id="ARBA00047913"/>
    </source>
</evidence>
<sequence length="101" mass="11025">MAITRDEVKHVAKLSKLAFSDEELDTLTDKLGDIIEMVERLGDVDTEGVPVTTNVIHDINVMREDIAVEGTDRELLMRNVPTSGDGYIKVPAMLDNGEAGA</sequence>
<comment type="catalytic activity">
    <reaction evidence="5 6">
        <text>L-glutamyl-tRNA(Gln) + L-glutamine + ATP + H2O = L-glutaminyl-tRNA(Gln) + L-glutamate + ADP + phosphate + H(+)</text>
        <dbReference type="Rhea" id="RHEA:17521"/>
        <dbReference type="Rhea" id="RHEA-COMP:9681"/>
        <dbReference type="Rhea" id="RHEA-COMP:9684"/>
        <dbReference type="ChEBI" id="CHEBI:15377"/>
        <dbReference type="ChEBI" id="CHEBI:15378"/>
        <dbReference type="ChEBI" id="CHEBI:29985"/>
        <dbReference type="ChEBI" id="CHEBI:30616"/>
        <dbReference type="ChEBI" id="CHEBI:43474"/>
        <dbReference type="ChEBI" id="CHEBI:58359"/>
        <dbReference type="ChEBI" id="CHEBI:78520"/>
        <dbReference type="ChEBI" id="CHEBI:78521"/>
        <dbReference type="ChEBI" id="CHEBI:456216"/>
    </reaction>
</comment>
<dbReference type="Proteomes" id="UP000287101">
    <property type="component" value="Unassembled WGS sequence"/>
</dbReference>
<keyword evidence="6" id="KW-0648">Protein biosynthesis</keyword>
<organism evidence="7 8">
    <name type="scientific">Vagococcus fessus</name>
    <dbReference type="NCBI Taxonomy" id="120370"/>
    <lineage>
        <taxon>Bacteria</taxon>
        <taxon>Bacillati</taxon>
        <taxon>Bacillota</taxon>
        <taxon>Bacilli</taxon>
        <taxon>Lactobacillales</taxon>
        <taxon>Enterococcaceae</taxon>
        <taxon>Vagococcus</taxon>
    </lineage>
</organism>
<evidence type="ECO:0000256" key="4">
    <source>
        <dbReference type="ARBA" id="ARBA00047380"/>
    </source>
</evidence>
<evidence type="ECO:0000313" key="8">
    <source>
        <dbReference type="Proteomes" id="UP000287101"/>
    </source>
</evidence>
<dbReference type="GO" id="GO:0006412">
    <property type="term" value="P:translation"/>
    <property type="evidence" value="ECO:0007669"/>
    <property type="project" value="UniProtKB-UniRule"/>
</dbReference>
<evidence type="ECO:0000313" key="7">
    <source>
        <dbReference type="EMBL" id="RSU01998.1"/>
    </source>
</evidence>
<keyword evidence="6" id="KW-0436">Ligase</keyword>
<comment type="similarity">
    <text evidence="1 6">Belongs to the GatC family.</text>
</comment>
<dbReference type="InterPro" id="IPR003837">
    <property type="entry name" value="GatC"/>
</dbReference>
<comment type="function">
    <text evidence="3 6">Allows the formation of correctly charged Asn-tRNA(Asn) or Gln-tRNA(Gln) through the transamidation of misacylated Asp-tRNA(Asn) or Glu-tRNA(Gln) in organisms which lack either or both of asparaginyl-tRNA or glutaminyl-tRNA synthetases. The reaction takes place in the presence of glutamine and ATP through an activated phospho-Asp-tRNA(Asn) or phospho-Glu-tRNA(Gln).</text>
</comment>
<dbReference type="Gene3D" id="1.10.20.60">
    <property type="entry name" value="Glu-tRNAGln amidotransferase C subunit, N-terminal domain"/>
    <property type="match status" value="1"/>
</dbReference>
<reference evidence="7 8" key="1">
    <citation type="submission" date="2017-05" db="EMBL/GenBank/DDBJ databases">
        <title>Vagococcus spp. assemblies.</title>
        <authorList>
            <person name="Gulvik C.A."/>
        </authorList>
    </citation>
    <scope>NUCLEOTIDE SEQUENCE [LARGE SCALE GENOMIC DNA]</scope>
    <source>
        <strain evidence="7 8">CCUG 41755</strain>
    </source>
</reference>
<dbReference type="Pfam" id="PF02686">
    <property type="entry name" value="GatC"/>
    <property type="match status" value="1"/>
</dbReference>
<keyword evidence="7" id="KW-0808">Transferase</keyword>
<dbReference type="RefSeq" id="WP_126832445.1">
    <property type="nucleotide sequence ID" value="NZ_CBCRYB010000005.1"/>
</dbReference>